<proteinExistence type="predicted"/>
<accession>A0ABV4EGX6</accession>
<sequence>MPTSISPTQHAAPKDFDDILYVVEETYAVTPR</sequence>
<dbReference type="EMBL" id="JBGBYS010000003">
    <property type="protein sequence ID" value="MEY9257779.1"/>
    <property type="molecule type" value="Genomic_DNA"/>
</dbReference>
<evidence type="ECO:0000313" key="1">
    <source>
        <dbReference type="EMBL" id="MEY9257779.1"/>
    </source>
</evidence>
<gene>
    <name evidence="1" type="ORF">ABH903_000789</name>
</gene>
<keyword evidence="2" id="KW-1185">Reference proteome</keyword>
<name>A0ABV4EGX6_BREEP</name>
<evidence type="ECO:0000313" key="2">
    <source>
        <dbReference type="Proteomes" id="UP001565435"/>
    </source>
</evidence>
<organism evidence="1 2">
    <name type="scientific">Brevibacterium epidermidis</name>
    <dbReference type="NCBI Taxonomy" id="1698"/>
    <lineage>
        <taxon>Bacteria</taxon>
        <taxon>Bacillati</taxon>
        <taxon>Actinomycetota</taxon>
        <taxon>Actinomycetes</taxon>
        <taxon>Micrococcales</taxon>
        <taxon>Brevibacteriaceae</taxon>
        <taxon>Brevibacterium</taxon>
    </lineage>
</organism>
<dbReference type="Proteomes" id="UP001565435">
    <property type="component" value="Unassembled WGS sequence"/>
</dbReference>
<reference evidence="1 2" key="1">
    <citation type="submission" date="2024-07" db="EMBL/GenBank/DDBJ databases">
        <title>Mealworm larvae gut microbial communities from Newark, Delaware, USA.</title>
        <authorList>
            <person name="Blenner M."/>
        </authorList>
    </citation>
    <scope>NUCLEOTIDE SEQUENCE [LARGE SCALE GENOMIC DNA]</scope>
    <source>
        <strain evidence="1 2">UD i117</strain>
    </source>
</reference>
<protein>
    <submittedName>
        <fullName evidence="1">Uncharacterized protein</fullName>
    </submittedName>
</protein>
<comment type="caution">
    <text evidence="1">The sequence shown here is derived from an EMBL/GenBank/DDBJ whole genome shotgun (WGS) entry which is preliminary data.</text>
</comment>